<keyword evidence="2" id="KW-1185">Reference proteome</keyword>
<reference evidence="2" key="1">
    <citation type="journal article" date="2013" name="Nature">
        <title>Pan genome of the phytoplankton Emiliania underpins its global distribution.</title>
        <authorList>
            <person name="Read B.A."/>
            <person name="Kegel J."/>
            <person name="Klute M.J."/>
            <person name="Kuo A."/>
            <person name="Lefebvre S.C."/>
            <person name="Maumus F."/>
            <person name="Mayer C."/>
            <person name="Miller J."/>
            <person name="Monier A."/>
            <person name="Salamov A."/>
            <person name="Young J."/>
            <person name="Aguilar M."/>
            <person name="Claverie J.M."/>
            <person name="Frickenhaus S."/>
            <person name="Gonzalez K."/>
            <person name="Herman E.K."/>
            <person name="Lin Y.C."/>
            <person name="Napier J."/>
            <person name="Ogata H."/>
            <person name="Sarno A.F."/>
            <person name="Shmutz J."/>
            <person name="Schroeder D."/>
            <person name="de Vargas C."/>
            <person name="Verret F."/>
            <person name="von Dassow P."/>
            <person name="Valentin K."/>
            <person name="Van de Peer Y."/>
            <person name="Wheeler G."/>
            <person name="Dacks J.B."/>
            <person name="Delwiche C.F."/>
            <person name="Dyhrman S.T."/>
            <person name="Glockner G."/>
            <person name="John U."/>
            <person name="Richards T."/>
            <person name="Worden A.Z."/>
            <person name="Zhang X."/>
            <person name="Grigoriev I.V."/>
            <person name="Allen A.E."/>
            <person name="Bidle K."/>
            <person name="Borodovsky M."/>
            <person name="Bowler C."/>
            <person name="Brownlee C."/>
            <person name="Cock J.M."/>
            <person name="Elias M."/>
            <person name="Gladyshev V.N."/>
            <person name="Groth M."/>
            <person name="Guda C."/>
            <person name="Hadaegh A."/>
            <person name="Iglesias-Rodriguez M.D."/>
            <person name="Jenkins J."/>
            <person name="Jones B.M."/>
            <person name="Lawson T."/>
            <person name="Leese F."/>
            <person name="Lindquist E."/>
            <person name="Lobanov A."/>
            <person name="Lomsadze A."/>
            <person name="Malik S.B."/>
            <person name="Marsh M.E."/>
            <person name="Mackinder L."/>
            <person name="Mock T."/>
            <person name="Mueller-Roeber B."/>
            <person name="Pagarete A."/>
            <person name="Parker M."/>
            <person name="Probert I."/>
            <person name="Quesneville H."/>
            <person name="Raines C."/>
            <person name="Rensing S.A."/>
            <person name="Riano-Pachon D.M."/>
            <person name="Richier S."/>
            <person name="Rokitta S."/>
            <person name="Shiraiwa Y."/>
            <person name="Soanes D.M."/>
            <person name="van der Giezen M."/>
            <person name="Wahlund T.M."/>
            <person name="Williams B."/>
            <person name="Wilson W."/>
            <person name="Wolfe G."/>
            <person name="Wurch L.L."/>
        </authorList>
    </citation>
    <scope>NUCLEOTIDE SEQUENCE</scope>
</reference>
<dbReference type="GeneID" id="17255637"/>
<dbReference type="RefSeq" id="XP_005762018.1">
    <property type="nucleotide sequence ID" value="XM_005761961.1"/>
</dbReference>
<organism evidence="1 2">
    <name type="scientific">Emiliania huxleyi (strain CCMP1516)</name>
    <dbReference type="NCBI Taxonomy" id="280463"/>
    <lineage>
        <taxon>Eukaryota</taxon>
        <taxon>Haptista</taxon>
        <taxon>Haptophyta</taxon>
        <taxon>Prymnesiophyceae</taxon>
        <taxon>Isochrysidales</taxon>
        <taxon>Noelaerhabdaceae</taxon>
        <taxon>Emiliania</taxon>
    </lineage>
</organism>
<dbReference type="KEGG" id="ehx:EMIHUDRAFT_198115"/>
<accession>A0A0D3IEA4</accession>
<sequence>MAVFSDLDGLAVQRIVHFLEVCELARAACASHDLSTFCAAETEARARARIKLSWYGSTGLSAQEACNELLPEVEKPGYCVERPYSTSDLLALAAQYAGGWGRLLARRDGAAISVQQTPVAGPVPTVDACLVMWDIVMNGQEKAVWSGLGPLIDELGVAYRTNVTDMSGNPIECDICNLVPFGSPDSQGQAPWWDARELVGPHYDPSDCVISTNLDELAGTGVRHRVSLLTPGGEKPVYLSLEMSRYFKPCFDAVTAPGFHDVGGYSAGILCSSYARRLKIFMRLQILMGQAGGSRPDNFFLFGCNTSVELFSRIHLPTRAVRYMIVISFDDEMWQCVLDNCNPADGQPWPSSEDDDE</sequence>
<dbReference type="Proteomes" id="UP000013827">
    <property type="component" value="Unassembled WGS sequence"/>
</dbReference>
<dbReference type="AlphaFoldDB" id="A0A0D3IEA4"/>
<dbReference type="PaxDb" id="2903-EOD09589"/>
<proteinExistence type="predicted"/>
<protein>
    <submittedName>
        <fullName evidence="1">Uncharacterized protein</fullName>
    </submittedName>
</protein>
<dbReference type="HOGENOM" id="CLU_777148_0_0_1"/>
<dbReference type="EnsemblProtists" id="EOD09589">
    <property type="protein sequence ID" value="EOD09589"/>
    <property type="gene ID" value="EMIHUDRAFT_198115"/>
</dbReference>
<evidence type="ECO:0000313" key="1">
    <source>
        <dbReference type="EnsemblProtists" id="EOD09589"/>
    </source>
</evidence>
<name>A0A0D3IEA4_EMIH1</name>
<reference evidence="1" key="2">
    <citation type="submission" date="2024-10" db="UniProtKB">
        <authorList>
            <consortium name="EnsemblProtists"/>
        </authorList>
    </citation>
    <scope>IDENTIFICATION</scope>
</reference>
<evidence type="ECO:0000313" key="2">
    <source>
        <dbReference type="Proteomes" id="UP000013827"/>
    </source>
</evidence>